<dbReference type="InterPro" id="IPR008613">
    <property type="entry name" value="Excalibur_Ca-bd_domain"/>
</dbReference>
<evidence type="ECO:0000256" key="2">
    <source>
        <dbReference type="SAM" id="Phobius"/>
    </source>
</evidence>
<accession>A0A7W2EC05</accession>
<dbReference type="AlphaFoldDB" id="A0A7W2EC05"/>
<feature type="region of interest" description="Disordered" evidence="1">
    <location>
        <begin position="150"/>
        <end position="175"/>
    </location>
</feature>
<dbReference type="Pfam" id="PF05901">
    <property type="entry name" value="Excalibur"/>
    <property type="match status" value="1"/>
</dbReference>
<dbReference type="SMART" id="SM00894">
    <property type="entry name" value="Excalibur"/>
    <property type="match status" value="1"/>
</dbReference>
<dbReference type="RefSeq" id="WP_181889470.1">
    <property type="nucleotide sequence ID" value="NZ_CP170998.1"/>
</dbReference>
<feature type="domain" description="Excalibur calcium-binding" evidence="4">
    <location>
        <begin position="135"/>
        <end position="171"/>
    </location>
</feature>
<dbReference type="EMBL" id="JACDTZ010000001">
    <property type="protein sequence ID" value="MBA5244919.1"/>
    <property type="molecule type" value="Genomic_DNA"/>
</dbReference>
<keyword evidence="2" id="KW-1133">Transmembrane helix</keyword>
<comment type="caution">
    <text evidence="5">The sequence shown here is derived from an EMBL/GenBank/DDBJ whole genome shotgun (WGS) entry which is preliminary data.</text>
</comment>
<keyword evidence="3" id="KW-0732">Signal</keyword>
<keyword evidence="2" id="KW-0472">Membrane</keyword>
<dbReference type="Proteomes" id="UP000523682">
    <property type="component" value="Unassembled WGS sequence"/>
</dbReference>
<evidence type="ECO:0000313" key="5">
    <source>
        <dbReference type="EMBL" id="MBA5244919.1"/>
    </source>
</evidence>
<keyword evidence="6" id="KW-1185">Reference proteome</keyword>
<evidence type="ECO:0000259" key="4">
    <source>
        <dbReference type="SMART" id="SM00894"/>
    </source>
</evidence>
<feature type="signal peptide" evidence="3">
    <location>
        <begin position="1"/>
        <end position="26"/>
    </location>
</feature>
<feature type="region of interest" description="Disordered" evidence="1">
    <location>
        <begin position="92"/>
        <end position="135"/>
    </location>
</feature>
<evidence type="ECO:0000256" key="1">
    <source>
        <dbReference type="SAM" id="MobiDB-lite"/>
    </source>
</evidence>
<feature type="transmembrane region" description="Helical" evidence="2">
    <location>
        <begin position="54"/>
        <end position="75"/>
    </location>
</feature>
<sequence>MRKTFVATTAAIAVTAGALTVPATHAAEPTTATTTSPAKAQPQTREDEPSTLEIVGAIVGSLAFVAVAAGGACWAMQKGFIPNPAPKLIPCNPAPKSAPAPAPRPAPAPAPAPAPRPAPAPAPAPAPRPAPAAKTYPNCRAVWNDLGGPIHRGDAGYGPHLDRDGDGVGCEKRPK</sequence>
<name>A0A7W2EC05_9CORY</name>
<protein>
    <submittedName>
        <fullName evidence="5">Excalibur calcium-binding domain-containing protein</fullName>
    </submittedName>
</protein>
<keyword evidence="2" id="KW-0812">Transmembrane</keyword>
<feature type="compositionally biased region" description="Basic and acidic residues" evidence="1">
    <location>
        <begin position="160"/>
        <end position="175"/>
    </location>
</feature>
<evidence type="ECO:0000256" key="3">
    <source>
        <dbReference type="SAM" id="SignalP"/>
    </source>
</evidence>
<feature type="compositionally biased region" description="Low complexity" evidence="1">
    <location>
        <begin position="25"/>
        <end position="43"/>
    </location>
</feature>
<organism evidence="5 6">
    <name type="scientific">Corynebacterium haemomassiliense</name>
    <dbReference type="NCBI Taxonomy" id="2754726"/>
    <lineage>
        <taxon>Bacteria</taxon>
        <taxon>Bacillati</taxon>
        <taxon>Actinomycetota</taxon>
        <taxon>Actinomycetes</taxon>
        <taxon>Mycobacteriales</taxon>
        <taxon>Corynebacteriaceae</taxon>
        <taxon>Corynebacterium</taxon>
    </lineage>
</organism>
<gene>
    <name evidence="5" type="ORF">H0193_08895</name>
</gene>
<feature type="compositionally biased region" description="Pro residues" evidence="1">
    <location>
        <begin position="92"/>
        <end position="130"/>
    </location>
</feature>
<evidence type="ECO:0000313" key="6">
    <source>
        <dbReference type="Proteomes" id="UP000523682"/>
    </source>
</evidence>
<feature type="region of interest" description="Disordered" evidence="1">
    <location>
        <begin position="25"/>
        <end position="49"/>
    </location>
</feature>
<feature type="chain" id="PRO_5039240145" evidence="3">
    <location>
        <begin position="27"/>
        <end position="175"/>
    </location>
</feature>
<proteinExistence type="predicted"/>
<reference evidence="5 6" key="1">
    <citation type="submission" date="2020-07" db="EMBL/GenBank/DDBJ databases">
        <title>Draft genome and description of Corynebacterium haemomassiliense strain Marseile-Q3615 sp. nov.</title>
        <authorList>
            <person name="Boxberger M."/>
            <person name="La Scola B."/>
        </authorList>
    </citation>
    <scope>NUCLEOTIDE SEQUENCE [LARGE SCALE GENOMIC DNA]</scope>
    <source>
        <strain evidence="5 6">Marseille-Q3615</strain>
    </source>
</reference>